<accession>A0A0F9F9X9</accession>
<protein>
    <submittedName>
        <fullName evidence="1">Uncharacterized protein</fullName>
    </submittedName>
</protein>
<organism evidence="1">
    <name type="scientific">marine sediment metagenome</name>
    <dbReference type="NCBI Taxonomy" id="412755"/>
    <lineage>
        <taxon>unclassified sequences</taxon>
        <taxon>metagenomes</taxon>
        <taxon>ecological metagenomes</taxon>
    </lineage>
</organism>
<dbReference type="EMBL" id="LAZR01033504">
    <property type="protein sequence ID" value="KKL47897.1"/>
    <property type="molecule type" value="Genomic_DNA"/>
</dbReference>
<dbReference type="AlphaFoldDB" id="A0A0F9F9X9"/>
<reference evidence="1" key="1">
    <citation type="journal article" date="2015" name="Nature">
        <title>Complex archaea that bridge the gap between prokaryotes and eukaryotes.</title>
        <authorList>
            <person name="Spang A."/>
            <person name="Saw J.H."/>
            <person name="Jorgensen S.L."/>
            <person name="Zaremba-Niedzwiedzka K."/>
            <person name="Martijn J."/>
            <person name="Lind A.E."/>
            <person name="van Eijk R."/>
            <person name="Schleper C."/>
            <person name="Guy L."/>
            <person name="Ettema T.J."/>
        </authorList>
    </citation>
    <scope>NUCLEOTIDE SEQUENCE</scope>
</reference>
<comment type="caution">
    <text evidence="1">The sequence shown here is derived from an EMBL/GenBank/DDBJ whole genome shotgun (WGS) entry which is preliminary data.</text>
</comment>
<gene>
    <name evidence="1" type="ORF">LCGC14_2330970</name>
</gene>
<evidence type="ECO:0000313" key="1">
    <source>
        <dbReference type="EMBL" id="KKL47897.1"/>
    </source>
</evidence>
<name>A0A0F9F9X9_9ZZZZ</name>
<sequence length="50" mass="6206">MTESQNDNWIKEQGWVIKAVEEKVRTETFKERLEYSLCRYRHIWEKMASK</sequence>
<proteinExistence type="predicted"/>